<dbReference type="Gene3D" id="2.60.40.10">
    <property type="entry name" value="Immunoglobulins"/>
    <property type="match status" value="5"/>
</dbReference>
<organism evidence="4 5">
    <name type="scientific">Mytilus edulis</name>
    <name type="common">Blue mussel</name>
    <dbReference type="NCBI Taxonomy" id="6550"/>
    <lineage>
        <taxon>Eukaryota</taxon>
        <taxon>Metazoa</taxon>
        <taxon>Spiralia</taxon>
        <taxon>Lophotrochozoa</taxon>
        <taxon>Mollusca</taxon>
        <taxon>Bivalvia</taxon>
        <taxon>Autobranchia</taxon>
        <taxon>Pteriomorphia</taxon>
        <taxon>Mytilida</taxon>
        <taxon>Mytiloidea</taxon>
        <taxon>Mytilidae</taxon>
        <taxon>Mytilinae</taxon>
        <taxon>Mytilus</taxon>
    </lineage>
</organism>
<dbReference type="PANTHER" id="PTHR45080">
    <property type="entry name" value="CONTACTIN 5"/>
    <property type="match status" value="1"/>
</dbReference>
<dbReference type="EMBL" id="CAJPWZ010001046">
    <property type="protein sequence ID" value="CAG2206360.1"/>
    <property type="molecule type" value="Genomic_DNA"/>
</dbReference>
<feature type="domain" description="Ig-like" evidence="3">
    <location>
        <begin position="152"/>
        <end position="245"/>
    </location>
</feature>
<proteinExistence type="predicted"/>
<feature type="domain" description="Ig-like" evidence="3">
    <location>
        <begin position="54"/>
        <end position="147"/>
    </location>
</feature>
<dbReference type="SMART" id="SM00409">
    <property type="entry name" value="IG"/>
    <property type="match status" value="3"/>
</dbReference>
<dbReference type="Pfam" id="PF13927">
    <property type="entry name" value="Ig_3"/>
    <property type="match status" value="4"/>
</dbReference>
<dbReference type="SMART" id="SM00406">
    <property type="entry name" value="IGv"/>
    <property type="match status" value="3"/>
</dbReference>
<evidence type="ECO:0000313" key="4">
    <source>
        <dbReference type="EMBL" id="CAG2206360.1"/>
    </source>
</evidence>
<dbReference type="AlphaFoldDB" id="A0A8S3RDZ5"/>
<evidence type="ECO:0000259" key="3">
    <source>
        <dbReference type="PROSITE" id="PS50835"/>
    </source>
</evidence>
<evidence type="ECO:0000256" key="1">
    <source>
        <dbReference type="ARBA" id="ARBA00022729"/>
    </source>
</evidence>
<dbReference type="PANTHER" id="PTHR45080:SF8">
    <property type="entry name" value="IG-LIKE DOMAIN-CONTAINING PROTEIN"/>
    <property type="match status" value="1"/>
</dbReference>
<dbReference type="PIRSF" id="PIRSF000615">
    <property type="entry name" value="TyrPK_CSF1-R"/>
    <property type="match status" value="1"/>
</dbReference>
<dbReference type="SUPFAM" id="SSF48726">
    <property type="entry name" value="Immunoglobulin"/>
    <property type="match status" value="5"/>
</dbReference>
<comment type="caution">
    <text evidence="4">The sequence shown here is derived from an EMBL/GenBank/DDBJ whole genome shotgun (WGS) entry which is preliminary data.</text>
</comment>
<protein>
    <recommendedName>
        <fullName evidence="3">Ig-like domain-containing protein</fullName>
    </recommendedName>
</protein>
<accession>A0A8S3RDZ5</accession>
<dbReference type="CDD" id="cd00096">
    <property type="entry name" value="Ig"/>
    <property type="match status" value="2"/>
</dbReference>
<dbReference type="InterPro" id="IPR036179">
    <property type="entry name" value="Ig-like_dom_sf"/>
</dbReference>
<dbReference type="InterPro" id="IPR013783">
    <property type="entry name" value="Ig-like_fold"/>
</dbReference>
<dbReference type="SMART" id="SM00408">
    <property type="entry name" value="IGc2"/>
    <property type="match status" value="3"/>
</dbReference>
<keyword evidence="5" id="KW-1185">Reference proteome</keyword>
<dbReference type="OrthoDB" id="5985519at2759"/>
<sequence length="438" mass="47537">MGDRTQYSGGTRHTPALTILNTNNQDAGLYKCEAENQVNSSLSDDTLLIVLTEPIAIHANTTQYRPIQNTTITLHCNVTQGTAFKIQWYKDGSALNIKSYSRLSGGDVATESLTIVNVQRSDEGIYICQATDAVYDTIVNTDNIKVNLVGLPVVEIYPTNYSATYGNQVEIYCYIVSSPAVTSVFWQRSSNNHILRIDRGDSGYQGSAPKTPSLTINIATISDAGTYTCHATNDIGTNISLLSISASPRTSNIIHGDSFKINCTVTGTPPATDITWLFTAAGRTQKSVLLTTNSNKYTVGTTPDPYLIILNFQLGDSGTYLCRATNAAGSISSNPGSNLTYISIPSIFVEPSQFTATVGDISVHIQCTVTAIPEAITWYWTFQPVDGIVQTIPQGSNNQQYTIESSGINPHLTIKNIGFEEAGVYTSDLLCYKYSWSK</sequence>
<dbReference type="PROSITE" id="PS50835">
    <property type="entry name" value="IG_LIKE"/>
    <property type="match status" value="4"/>
</dbReference>
<gene>
    <name evidence="4" type="ORF">MEDL_20712</name>
</gene>
<name>A0A8S3RDZ5_MYTED</name>
<dbReference type="InterPro" id="IPR050958">
    <property type="entry name" value="Cell_Adh-Cytoskel_Orgn"/>
</dbReference>
<feature type="domain" description="Ig-like" evidence="3">
    <location>
        <begin position="256"/>
        <end position="340"/>
    </location>
</feature>
<dbReference type="GO" id="GO:0007156">
    <property type="term" value="P:homophilic cell adhesion via plasma membrane adhesion molecules"/>
    <property type="evidence" value="ECO:0007669"/>
    <property type="project" value="TreeGrafter"/>
</dbReference>
<dbReference type="InterPro" id="IPR007110">
    <property type="entry name" value="Ig-like_dom"/>
</dbReference>
<dbReference type="PRINTS" id="PR01832">
    <property type="entry name" value="VEGFRECEPTOR"/>
</dbReference>
<keyword evidence="1" id="KW-0732">Signal</keyword>
<dbReference type="InterPro" id="IPR003599">
    <property type="entry name" value="Ig_sub"/>
</dbReference>
<evidence type="ECO:0000313" key="5">
    <source>
        <dbReference type="Proteomes" id="UP000683360"/>
    </source>
</evidence>
<keyword evidence="2" id="KW-1015">Disulfide bond</keyword>
<dbReference type="GO" id="GO:0005886">
    <property type="term" value="C:plasma membrane"/>
    <property type="evidence" value="ECO:0007669"/>
    <property type="project" value="TreeGrafter"/>
</dbReference>
<reference evidence="4" key="1">
    <citation type="submission" date="2021-03" db="EMBL/GenBank/DDBJ databases">
        <authorList>
            <person name="Bekaert M."/>
        </authorList>
    </citation>
    <scope>NUCLEOTIDE SEQUENCE</scope>
</reference>
<dbReference type="InterPro" id="IPR003598">
    <property type="entry name" value="Ig_sub2"/>
</dbReference>
<dbReference type="Proteomes" id="UP000683360">
    <property type="component" value="Unassembled WGS sequence"/>
</dbReference>
<feature type="domain" description="Ig-like" evidence="3">
    <location>
        <begin position="345"/>
        <end position="426"/>
    </location>
</feature>
<dbReference type="InterPro" id="IPR013106">
    <property type="entry name" value="Ig_V-set"/>
</dbReference>
<evidence type="ECO:0000256" key="2">
    <source>
        <dbReference type="ARBA" id="ARBA00023157"/>
    </source>
</evidence>